<name>A0A084FXT1_PSEDA</name>
<dbReference type="RefSeq" id="XP_016639692.1">
    <property type="nucleotide sequence ID" value="XM_016790389.1"/>
</dbReference>
<dbReference type="PANTHER" id="PTHR38700:SF1">
    <property type="entry name" value="PH DOMAIN-CONTAINING PROTEIN"/>
    <property type="match status" value="1"/>
</dbReference>
<feature type="compositionally biased region" description="Low complexity" evidence="1">
    <location>
        <begin position="423"/>
        <end position="441"/>
    </location>
</feature>
<gene>
    <name evidence="2" type="ORF">SAPIO_CDS8847</name>
</gene>
<feature type="region of interest" description="Disordered" evidence="1">
    <location>
        <begin position="291"/>
        <end position="352"/>
    </location>
</feature>
<dbReference type="PANTHER" id="PTHR38700">
    <property type="entry name" value="YALI0E22418P"/>
    <property type="match status" value="1"/>
</dbReference>
<dbReference type="EMBL" id="JOWA01000132">
    <property type="protein sequence ID" value="KEZ39893.1"/>
    <property type="molecule type" value="Genomic_DNA"/>
</dbReference>
<sequence>MEDAGTRSNSELTATAAATATTNMGTTATATAIAPAPGSIAPAASAPAYFSRYRSRRHQNKNANSNTSSSANTNANANANANIHANAAPSHFSDAQSPTLTHGPMHAMVPQAQAQAQTRAQTQEIVPSSDSSVPVSSTAASSYSSPTAANADPSAAHTDTARITPSLQKAPSRYRRRSASFAGTDSSGETSVVDTSSNINPNHLKPRPRHADALGSGSAPSTRDPSHAGEPLLPPPVPPLPFPASASSALLPLGPRSANLNSFVTRSAEPLYYRNGNENIVAKNHHHFYEIDPSNHDDHDNDNDNDDNEELKRTLTVRTRDSGKSFRERTTETIRSNYPSQSTSTSTSKPATVAVADNKMTTSTTRWVDAPTSFGGSQPEIRRYHNNHHHQEHTTSPLASPKSKTRSPIFAFLSRSRKADQNSASSLPPSPASLPTSPQASRTNMAPANYIAAGGKGIVPQIDAPRVVVRCMNSSITLPVKTDTTPVDILHSAANLITHKIRPDTSIVVESYLQYGLERRLRRYELVRDVMNSWDRDNLNALVVLPAGITNTTNSKNPDPVPDNDEQLEIDAVPRTYDAPYAFTLQLYCCPRVGKWVKRIVTLLDSGQMYAAKKPGAKPSDKDSVSLCHLSDFDLYTPTEHQLRKVLKPPKKYCYAVKSQQKSNVFPTGENFVHFFCTDDERTARLFKEQVHGWRSWYLVNRKIDTGRPPTRDASGGGGLARKASTGRPRQSMDNSPYAIGSFKPLMDMDIFDKAYDDPTQPTQQQQQQQQQQTPNSPSRERKRLSKGSVRGRSASNYSGPNANANANGLVNLDQEPDFDSKGLLGEKYEERKLESLRRTETQRRRKSSEGPFTEGPSLLNSIPSAQEQHSDPLRRSDSRYRPSTARSTAAAEIHRQRSLRRPGSPTSIRTTNRAPSDHHYQQQQPPMPKPLLDFSENGEEPATSWRTQRGGQGVRAPVGVPLVDLATGRPANKYDVPSSPRSSTRARAPSSSASSSHNAAGQHHQHQQQQQQQQFHHYARSPQGNETLLGALARSQSVASTSSRYHGRYNRYEEEPAVPPLPGMVGGTLVGKIEARQAGTSRGRSGTVR</sequence>
<feature type="region of interest" description="Disordered" evidence="1">
    <location>
        <begin position="111"/>
        <end position="240"/>
    </location>
</feature>
<organism evidence="2 3">
    <name type="scientific">Pseudallescheria apiosperma</name>
    <name type="common">Scedosporium apiospermum</name>
    <dbReference type="NCBI Taxonomy" id="563466"/>
    <lineage>
        <taxon>Eukaryota</taxon>
        <taxon>Fungi</taxon>
        <taxon>Dikarya</taxon>
        <taxon>Ascomycota</taxon>
        <taxon>Pezizomycotina</taxon>
        <taxon>Sordariomycetes</taxon>
        <taxon>Hypocreomycetidae</taxon>
        <taxon>Microascales</taxon>
        <taxon>Microascaceae</taxon>
        <taxon>Scedosporium</taxon>
    </lineage>
</organism>
<dbReference type="Proteomes" id="UP000028545">
    <property type="component" value="Unassembled WGS sequence"/>
</dbReference>
<dbReference type="GeneID" id="27727919"/>
<evidence type="ECO:0008006" key="4">
    <source>
        <dbReference type="Google" id="ProtNLM"/>
    </source>
</evidence>
<feature type="region of interest" description="Disordered" evidence="1">
    <location>
        <begin position="1"/>
        <end position="25"/>
    </location>
</feature>
<feature type="compositionally biased region" description="Acidic residues" evidence="1">
    <location>
        <begin position="300"/>
        <end position="309"/>
    </location>
</feature>
<comment type="caution">
    <text evidence="2">The sequence shown here is derived from an EMBL/GenBank/DDBJ whole genome shotgun (WGS) entry which is preliminary data.</text>
</comment>
<dbReference type="VEuPathDB" id="FungiDB:SAPIO_CDS8847"/>
<evidence type="ECO:0000313" key="2">
    <source>
        <dbReference type="EMBL" id="KEZ39893.1"/>
    </source>
</evidence>
<feature type="region of interest" description="Disordered" evidence="1">
    <location>
        <begin position="416"/>
        <end position="441"/>
    </location>
</feature>
<feature type="compositionally biased region" description="Polar residues" evidence="1">
    <location>
        <begin position="905"/>
        <end position="915"/>
    </location>
</feature>
<feature type="compositionally biased region" description="Low complexity" evidence="1">
    <location>
        <begin position="13"/>
        <end position="25"/>
    </location>
</feature>
<dbReference type="InterPro" id="IPR011993">
    <property type="entry name" value="PH-like_dom_sf"/>
</dbReference>
<dbReference type="AlphaFoldDB" id="A0A084FXT1"/>
<protein>
    <recommendedName>
        <fullName evidence="4">PH domain-containing protein</fullName>
    </recommendedName>
</protein>
<feature type="compositionally biased region" description="Low complexity" evidence="1">
    <location>
        <begin position="759"/>
        <end position="775"/>
    </location>
</feature>
<keyword evidence="3" id="KW-1185">Reference proteome</keyword>
<feature type="compositionally biased region" description="Low complexity" evidence="1">
    <location>
        <begin position="111"/>
        <end position="149"/>
    </location>
</feature>
<feature type="compositionally biased region" description="Polar residues" evidence="1">
    <location>
        <begin position="859"/>
        <end position="868"/>
    </location>
</feature>
<accession>A0A084FXT1</accession>
<feature type="region of interest" description="Disordered" evidence="1">
    <location>
        <begin position="753"/>
        <end position="1025"/>
    </location>
</feature>
<evidence type="ECO:0000256" key="1">
    <source>
        <dbReference type="SAM" id="MobiDB-lite"/>
    </source>
</evidence>
<feature type="compositionally biased region" description="Basic and acidic residues" evidence="1">
    <location>
        <begin position="819"/>
        <end position="843"/>
    </location>
</feature>
<evidence type="ECO:0000313" key="3">
    <source>
        <dbReference type="Proteomes" id="UP000028545"/>
    </source>
</evidence>
<dbReference type="Gene3D" id="3.10.20.90">
    <property type="entry name" value="Phosphatidylinositol 3-kinase Catalytic Subunit, Chain A, domain 1"/>
    <property type="match status" value="1"/>
</dbReference>
<feature type="compositionally biased region" description="Basic and acidic residues" evidence="1">
    <location>
        <begin position="310"/>
        <end position="332"/>
    </location>
</feature>
<feature type="region of interest" description="Disordered" evidence="1">
    <location>
        <begin position="705"/>
        <end position="740"/>
    </location>
</feature>
<dbReference type="KEGG" id="sapo:SAPIO_CDS8847"/>
<dbReference type="Gene3D" id="2.30.29.30">
    <property type="entry name" value="Pleckstrin-homology domain (PH domain)/Phosphotyrosine-binding domain (PTB)"/>
    <property type="match status" value="1"/>
</dbReference>
<dbReference type="OrthoDB" id="43122at2759"/>
<proteinExistence type="predicted"/>
<feature type="compositionally biased region" description="Polar residues" evidence="1">
    <location>
        <begin position="181"/>
        <end position="201"/>
    </location>
</feature>
<dbReference type="HOGENOM" id="CLU_284719_0_0_1"/>
<feature type="compositionally biased region" description="Polar residues" evidence="1">
    <location>
        <begin position="1"/>
        <end position="12"/>
    </location>
</feature>
<dbReference type="OMA" id="YHSNRPG"/>
<feature type="compositionally biased region" description="Low complexity" evidence="1">
    <location>
        <begin position="978"/>
        <end position="1017"/>
    </location>
</feature>
<feature type="compositionally biased region" description="Basic and acidic residues" evidence="1">
    <location>
        <begin position="869"/>
        <end position="881"/>
    </location>
</feature>
<dbReference type="SUPFAM" id="SSF54236">
    <property type="entry name" value="Ubiquitin-like"/>
    <property type="match status" value="1"/>
</dbReference>
<dbReference type="InterPro" id="IPR029071">
    <property type="entry name" value="Ubiquitin-like_domsf"/>
</dbReference>
<reference evidence="2 3" key="1">
    <citation type="journal article" date="2014" name="Genome Announc.">
        <title>Draft genome sequence of the pathogenic fungus Scedosporium apiospermum.</title>
        <authorList>
            <person name="Vandeputte P."/>
            <person name="Ghamrawi S."/>
            <person name="Rechenmann M."/>
            <person name="Iltis A."/>
            <person name="Giraud S."/>
            <person name="Fleury M."/>
            <person name="Thornton C."/>
            <person name="Delhaes L."/>
            <person name="Meyer W."/>
            <person name="Papon N."/>
            <person name="Bouchara J.P."/>
        </authorList>
    </citation>
    <scope>NUCLEOTIDE SEQUENCE [LARGE SCALE GENOMIC DNA]</scope>
    <source>
        <strain evidence="2 3">IHEM 14462</strain>
    </source>
</reference>